<dbReference type="InterPro" id="IPR011058">
    <property type="entry name" value="Cyanovirin-N"/>
</dbReference>
<dbReference type="Gene3D" id="2.30.60.10">
    <property type="entry name" value="Cyanovirin-N"/>
    <property type="match status" value="1"/>
</dbReference>
<evidence type="ECO:0000259" key="1">
    <source>
        <dbReference type="Pfam" id="PF08881"/>
    </source>
</evidence>
<name>W4L7F8_ENTF1</name>
<sequence>MAEVPPGTYKQTSEDIRFEPAEEGRHVLRARCQKIDGTWVDSELKYDIANCNGVLTWAPNGCP</sequence>
<accession>W4L7F8</accession>
<dbReference type="Proteomes" id="UP000019141">
    <property type="component" value="Unassembled WGS sequence"/>
</dbReference>
<dbReference type="AlphaFoldDB" id="W4L7F8"/>
<keyword evidence="3" id="KW-1185">Reference proteome</keyword>
<comment type="caution">
    <text evidence="2">The sequence shown here is derived from an EMBL/GenBank/DDBJ whole genome shotgun (WGS) entry which is preliminary data.</text>
</comment>
<reference evidence="2 3" key="1">
    <citation type="journal article" date="2014" name="Nature">
        <title>An environmental bacterial taxon with a large and distinct metabolic repertoire.</title>
        <authorList>
            <person name="Wilson M.C."/>
            <person name="Mori T."/>
            <person name="Ruckert C."/>
            <person name="Uria A.R."/>
            <person name="Helf M.J."/>
            <person name="Takada K."/>
            <person name="Gernert C."/>
            <person name="Steffens U.A."/>
            <person name="Heycke N."/>
            <person name="Schmitt S."/>
            <person name="Rinke C."/>
            <person name="Helfrich E.J."/>
            <person name="Brachmann A.O."/>
            <person name="Gurgui C."/>
            <person name="Wakimoto T."/>
            <person name="Kracht M."/>
            <person name="Crusemann M."/>
            <person name="Hentschel U."/>
            <person name="Abe I."/>
            <person name="Matsunaga S."/>
            <person name="Kalinowski J."/>
            <person name="Takeyama H."/>
            <person name="Piel J."/>
        </authorList>
    </citation>
    <scope>NUCLEOTIDE SEQUENCE [LARGE SCALE GENOMIC DNA]</scope>
    <source>
        <strain evidence="3">TSY1</strain>
    </source>
</reference>
<feature type="domain" description="Cyanovirin-N" evidence="1">
    <location>
        <begin position="9"/>
        <end position="57"/>
    </location>
</feature>
<dbReference type="InterPro" id="IPR036673">
    <property type="entry name" value="Cyanovirin-N_sf"/>
</dbReference>
<evidence type="ECO:0000313" key="2">
    <source>
        <dbReference type="EMBL" id="ETW94013.1"/>
    </source>
</evidence>
<protein>
    <recommendedName>
        <fullName evidence="1">Cyanovirin-N domain-containing protein</fullName>
    </recommendedName>
</protein>
<dbReference type="EMBL" id="AZHW01001132">
    <property type="protein sequence ID" value="ETW94013.1"/>
    <property type="molecule type" value="Genomic_DNA"/>
</dbReference>
<dbReference type="HOGENOM" id="CLU_2877406_0_0_7"/>
<gene>
    <name evidence="2" type="ORF">ETSY1_36720</name>
</gene>
<dbReference type="Pfam" id="PF08881">
    <property type="entry name" value="CVNH"/>
    <property type="match status" value="1"/>
</dbReference>
<organism evidence="2 3">
    <name type="scientific">Entotheonella factor</name>
    <dbReference type="NCBI Taxonomy" id="1429438"/>
    <lineage>
        <taxon>Bacteria</taxon>
        <taxon>Pseudomonadati</taxon>
        <taxon>Nitrospinota/Tectimicrobiota group</taxon>
        <taxon>Candidatus Tectimicrobiota</taxon>
        <taxon>Candidatus Entotheonellia</taxon>
        <taxon>Candidatus Entotheonellales</taxon>
        <taxon>Candidatus Entotheonellaceae</taxon>
        <taxon>Candidatus Entotheonella</taxon>
    </lineage>
</organism>
<evidence type="ECO:0000313" key="3">
    <source>
        <dbReference type="Proteomes" id="UP000019141"/>
    </source>
</evidence>
<dbReference type="SUPFAM" id="SSF51322">
    <property type="entry name" value="Cyanovirin-N"/>
    <property type="match status" value="1"/>
</dbReference>
<proteinExistence type="predicted"/>